<keyword evidence="2" id="KW-1185">Reference proteome</keyword>
<dbReference type="AlphaFoldDB" id="A0A225SZV3"/>
<dbReference type="Gene3D" id="3.40.630.40">
    <property type="entry name" value="Zn-dependent exopeptidases"/>
    <property type="match status" value="1"/>
</dbReference>
<protein>
    <submittedName>
        <fullName evidence="1">N-formylglutamate deformylase</fullName>
    </submittedName>
</protein>
<sequence>MMHATPQEIYELRQGSSPLLISMPHVGTRLPDDLMGAFSEVGLQVDDTDWHIAELYDFAADLGASVIRPFHSRYVIDLNRPADGKSLYPGQNTTGLCPLTTFDNLPLYRSGSEPDADEIARRLQVYWHPYHAALQAELARLKALHGFALLWDAHSIRSVISHLFEGELPVFNFGTADGAACAPGLGEDLLALARHLAPHYPAVLNGRFKGGYITRHYGRPGQQIHAIQLELAQRSYMLEQAPYALQASLAQQLKPVLAQLVARFSAFRP</sequence>
<proteinExistence type="predicted"/>
<name>A0A225SZV3_9BURK</name>
<dbReference type="NCBIfam" id="TIGR02017">
    <property type="entry name" value="hutG_amidohyd"/>
    <property type="match status" value="1"/>
</dbReference>
<dbReference type="Pfam" id="PF05013">
    <property type="entry name" value="FGase"/>
    <property type="match status" value="1"/>
</dbReference>
<reference evidence="1 2" key="1">
    <citation type="journal article" date="2010" name="Int. J. Syst. Evol. Microbiol.">
        <title>Reclassification of Herbaspirillum putei as a later heterotypic synonym of Herbaspirillum huttiense, with the description of H. huttiense subsp. huttiense subsp. nov. and H. huttiense subsp. putei subsp. nov., comb. nov., and description of Herbaspirillum aquaticum sp. nov.</title>
        <authorList>
            <person name="Dobritsa A.P."/>
            <person name="Reddy M.C."/>
            <person name="Samadpour M."/>
        </authorList>
    </citation>
    <scope>NUCLEOTIDE SEQUENCE [LARGE SCALE GENOMIC DNA]</scope>
    <source>
        <strain evidence="1 2">IEH 4430</strain>
    </source>
</reference>
<dbReference type="InterPro" id="IPR010247">
    <property type="entry name" value="HutG_amidohyd"/>
</dbReference>
<dbReference type="SUPFAM" id="SSF53187">
    <property type="entry name" value="Zn-dependent exopeptidases"/>
    <property type="match status" value="1"/>
</dbReference>
<dbReference type="EMBL" id="NJGV01000002">
    <property type="protein sequence ID" value="OWY36424.1"/>
    <property type="molecule type" value="Genomic_DNA"/>
</dbReference>
<accession>A0A225SZV3</accession>
<dbReference type="InterPro" id="IPR007709">
    <property type="entry name" value="N-FG_amidohydro"/>
</dbReference>
<dbReference type="RefSeq" id="WP_088753958.1">
    <property type="nucleotide sequence ID" value="NZ_NJGV01000002.1"/>
</dbReference>
<evidence type="ECO:0000313" key="2">
    <source>
        <dbReference type="Proteomes" id="UP000214747"/>
    </source>
</evidence>
<comment type="caution">
    <text evidence="1">The sequence shown here is derived from an EMBL/GenBank/DDBJ whole genome shotgun (WGS) entry which is preliminary data.</text>
</comment>
<organism evidence="1 2">
    <name type="scientific">Herbaspirillum aquaticum</name>
    <dbReference type="NCBI Taxonomy" id="568783"/>
    <lineage>
        <taxon>Bacteria</taxon>
        <taxon>Pseudomonadati</taxon>
        <taxon>Pseudomonadota</taxon>
        <taxon>Betaproteobacteria</taxon>
        <taxon>Burkholderiales</taxon>
        <taxon>Oxalobacteraceae</taxon>
        <taxon>Herbaspirillum</taxon>
    </lineage>
</organism>
<gene>
    <name evidence="1" type="primary">hutG</name>
    <name evidence="1" type="ORF">CEJ45_04265</name>
</gene>
<dbReference type="Proteomes" id="UP000214747">
    <property type="component" value="Unassembled WGS sequence"/>
</dbReference>
<evidence type="ECO:0000313" key="1">
    <source>
        <dbReference type="EMBL" id="OWY36424.1"/>
    </source>
</evidence>